<dbReference type="Gene3D" id="1.10.860.10">
    <property type="entry name" value="DNAb Helicase, Chain A"/>
    <property type="match status" value="1"/>
</dbReference>
<keyword evidence="9" id="KW-0460">Magnesium</keyword>
<keyword evidence="2 12" id="KW-0639">Primosome</keyword>
<feature type="zinc finger region" description="CHC2-type" evidence="12">
    <location>
        <begin position="37"/>
        <end position="61"/>
    </location>
</feature>
<dbReference type="InterPro" id="IPR036977">
    <property type="entry name" value="DNA_primase_Znf_CHC2"/>
</dbReference>
<comment type="subunit">
    <text evidence="12">Monomer. Interacts with DnaB.</text>
</comment>
<dbReference type="Gene3D" id="3.40.1360.10">
    <property type="match status" value="1"/>
</dbReference>
<evidence type="ECO:0000256" key="11">
    <source>
        <dbReference type="ARBA" id="ARBA00023163"/>
    </source>
</evidence>
<evidence type="ECO:0000256" key="4">
    <source>
        <dbReference type="ARBA" id="ARBA00022695"/>
    </source>
</evidence>
<evidence type="ECO:0000256" key="8">
    <source>
        <dbReference type="ARBA" id="ARBA00022833"/>
    </source>
</evidence>
<keyword evidence="6 12" id="KW-0479">Metal-binding</keyword>
<comment type="cofactor">
    <cofactor evidence="12">
        <name>Zn(2+)</name>
        <dbReference type="ChEBI" id="CHEBI:29105"/>
    </cofactor>
    <text evidence="12">Binds 1 zinc ion per monomer.</text>
</comment>
<keyword evidence="11 12" id="KW-0804">Transcription</keyword>
<dbReference type="EC" id="2.7.7.101" evidence="12"/>
<keyword evidence="10 12" id="KW-0238">DNA-binding</keyword>
<dbReference type="Gene3D" id="3.90.980.10">
    <property type="entry name" value="DNA primase, catalytic core, N-terminal domain"/>
    <property type="match status" value="1"/>
</dbReference>
<dbReference type="Pfam" id="PF13155">
    <property type="entry name" value="Toprim_2"/>
    <property type="match status" value="1"/>
</dbReference>
<proteinExistence type="inferred from homology"/>
<dbReference type="InterPro" id="IPR031988">
    <property type="entry name" value="DnaG_HBD"/>
</dbReference>
<keyword evidence="4 12" id="KW-0548">Nucleotidyltransferase</keyword>
<dbReference type="Proteomes" id="UP000255103">
    <property type="component" value="Unassembled WGS sequence"/>
</dbReference>
<dbReference type="AlphaFoldDB" id="A0A377JV08"/>
<dbReference type="InterPro" id="IPR037068">
    <property type="entry name" value="DNA_primase_core_N_sf"/>
</dbReference>
<dbReference type="InterPro" id="IPR034151">
    <property type="entry name" value="TOPRIM_DnaG_bac"/>
</dbReference>
<dbReference type="PROSITE" id="PS50880">
    <property type="entry name" value="TOPRIM"/>
    <property type="match status" value="1"/>
</dbReference>
<dbReference type="Gene3D" id="3.90.580.10">
    <property type="entry name" value="Zinc finger, CHC2-type domain"/>
    <property type="match status" value="1"/>
</dbReference>
<dbReference type="InterPro" id="IPR006295">
    <property type="entry name" value="DNA_primase_DnaG"/>
</dbReference>
<dbReference type="HAMAP" id="MF_00974">
    <property type="entry name" value="DNA_primase_DnaG"/>
    <property type="match status" value="1"/>
</dbReference>
<keyword evidence="5 12" id="KW-0235">DNA replication</keyword>
<dbReference type="InterPro" id="IPR013264">
    <property type="entry name" value="DNAG_N"/>
</dbReference>
<keyword evidence="8 12" id="KW-0862">Zinc</keyword>
<dbReference type="InterPro" id="IPR030846">
    <property type="entry name" value="DnaG_bac"/>
</dbReference>
<dbReference type="PANTHER" id="PTHR30313">
    <property type="entry name" value="DNA PRIMASE"/>
    <property type="match status" value="1"/>
</dbReference>
<dbReference type="PANTHER" id="PTHR30313:SF2">
    <property type="entry name" value="DNA PRIMASE"/>
    <property type="match status" value="1"/>
</dbReference>
<dbReference type="SMART" id="SM00493">
    <property type="entry name" value="TOPRIM"/>
    <property type="match status" value="1"/>
</dbReference>
<evidence type="ECO:0000313" key="15">
    <source>
        <dbReference type="Proteomes" id="UP000255103"/>
    </source>
</evidence>
<dbReference type="Pfam" id="PF01807">
    <property type="entry name" value="Zn_ribbon_DnaG"/>
    <property type="match status" value="1"/>
</dbReference>
<evidence type="ECO:0000256" key="2">
    <source>
        <dbReference type="ARBA" id="ARBA00022515"/>
    </source>
</evidence>
<dbReference type="CDD" id="cd03364">
    <property type="entry name" value="TOPRIM_DnaG_primases"/>
    <property type="match status" value="1"/>
</dbReference>
<reference evidence="14 15" key="1">
    <citation type="submission" date="2018-06" db="EMBL/GenBank/DDBJ databases">
        <authorList>
            <consortium name="Pathogen Informatics"/>
            <person name="Doyle S."/>
        </authorList>
    </citation>
    <scope>NUCLEOTIDE SEQUENCE [LARGE SCALE GENOMIC DNA]</scope>
    <source>
        <strain evidence="14 15">NCTC12219</strain>
    </source>
</reference>
<dbReference type="GO" id="GO:0006269">
    <property type="term" value="P:DNA replication, synthesis of primer"/>
    <property type="evidence" value="ECO:0007669"/>
    <property type="project" value="UniProtKB-UniRule"/>
</dbReference>
<evidence type="ECO:0000256" key="3">
    <source>
        <dbReference type="ARBA" id="ARBA00022679"/>
    </source>
</evidence>
<protein>
    <recommendedName>
        <fullName evidence="12">DNA primase</fullName>
        <ecNumber evidence="12">2.7.7.101</ecNumber>
    </recommendedName>
</protein>
<dbReference type="GO" id="GO:0005737">
    <property type="term" value="C:cytoplasm"/>
    <property type="evidence" value="ECO:0007669"/>
    <property type="project" value="TreeGrafter"/>
</dbReference>
<comment type="catalytic activity">
    <reaction evidence="12">
        <text>ssDNA + n NTP = ssDNA/pppN(pN)n-1 hybrid + (n-1) diphosphate.</text>
        <dbReference type="EC" id="2.7.7.101"/>
    </reaction>
</comment>
<comment type="function">
    <text evidence="12">RNA polymerase that catalyzes the synthesis of short RNA molecules used as primers for DNA polymerase during DNA replication.</text>
</comment>
<dbReference type="SMART" id="SM00400">
    <property type="entry name" value="ZnF_CHCC"/>
    <property type="match status" value="1"/>
</dbReference>
<dbReference type="Pfam" id="PF16730">
    <property type="entry name" value="DnaGprimase_HBD"/>
    <property type="match status" value="1"/>
</dbReference>
<dbReference type="SUPFAM" id="SSF57783">
    <property type="entry name" value="Zinc beta-ribbon"/>
    <property type="match status" value="1"/>
</dbReference>
<dbReference type="GO" id="GO:0003899">
    <property type="term" value="F:DNA-directed RNA polymerase activity"/>
    <property type="evidence" value="ECO:0007669"/>
    <property type="project" value="UniProtKB-UniRule"/>
</dbReference>
<evidence type="ECO:0000256" key="6">
    <source>
        <dbReference type="ARBA" id="ARBA00022723"/>
    </source>
</evidence>
<dbReference type="InterPro" id="IPR050219">
    <property type="entry name" value="DnaG_primase"/>
</dbReference>
<dbReference type="GO" id="GO:0000428">
    <property type="term" value="C:DNA-directed RNA polymerase complex"/>
    <property type="evidence" value="ECO:0007669"/>
    <property type="project" value="UniProtKB-KW"/>
</dbReference>
<evidence type="ECO:0000256" key="10">
    <source>
        <dbReference type="ARBA" id="ARBA00023125"/>
    </source>
</evidence>
<dbReference type="FunFam" id="3.90.580.10:FF:000001">
    <property type="entry name" value="DNA primase"/>
    <property type="match status" value="1"/>
</dbReference>
<accession>A0A377JV08</accession>
<feature type="domain" description="Toprim" evidence="13">
    <location>
        <begin position="244"/>
        <end position="325"/>
    </location>
</feature>
<name>A0A377JV08_9HELI</name>
<evidence type="ECO:0000256" key="5">
    <source>
        <dbReference type="ARBA" id="ARBA00022705"/>
    </source>
</evidence>
<evidence type="ECO:0000313" key="14">
    <source>
        <dbReference type="EMBL" id="STP11821.1"/>
    </source>
</evidence>
<evidence type="ECO:0000259" key="13">
    <source>
        <dbReference type="PROSITE" id="PS50880"/>
    </source>
</evidence>
<dbReference type="RefSeq" id="WP_115722316.1">
    <property type="nucleotide sequence ID" value="NZ_UGHX01000001.1"/>
</dbReference>
<comment type="domain">
    <text evidence="12">Contains an N-terminal zinc-binding domain, a central core domain that contains the primase activity, and a C-terminal DnaB-binding domain.</text>
</comment>
<dbReference type="InterPro" id="IPR006171">
    <property type="entry name" value="TOPRIM_dom"/>
</dbReference>
<sequence length="551" mass="61768">MISKHSIETLKQTIDILDVIGSVVELKKVGSNYVACCPFHDEKTPSFVVSPTKGFYHCYGCGVGGDSIKFLMEYEKLSFVESVEKIAAIMNFTLEYEKSYEKKPDFTLLDEITRFYQKNLLNHKPSLEYLSSRCVANSSIEKFALGYCGASFETLKFLNAKMLNKAEALEYGVIGKDSTREYARFSDRIIFPIHSPSGKIVGFGGRTMSGANAKYINSPQSKIFNKSKLLYGYYIAKDKIYKQKKIIVCEGYLDVIMLHQAGFDYAVATLGTALTKDHLPLLSKGEPKVILSYDGDKAGINAAFKAAKILAASGKDGGVVIFANGADPADMVANKQVNELSDMFANPMPFVDFILSHIAKSYDLNNPLEKEKALTESTQFLHTLSPVLQEEYKPTLANLLSLPTHLIGSKRRVLHTPPAFTAPTQEIAESVLVKTLLEKPEWIDFTLEYIDISLFAYKREEFAKLLQQEVEHPLLIAIAINEKIKPLNDLLSLKEHLRLFIIQAYTQFLSQIPRFEAMSLQEKGALIKEVKTKILQLKKGELLPYVSFSTF</sequence>
<dbReference type="GO" id="GO:0003677">
    <property type="term" value="F:DNA binding"/>
    <property type="evidence" value="ECO:0007669"/>
    <property type="project" value="UniProtKB-KW"/>
</dbReference>
<dbReference type="NCBIfam" id="TIGR01391">
    <property type="entry name" value="dnaG"/>
    <property type="match status" value="1"/>
</dbReference>
<dbReference type="SUPFAM" id="SSF56731">
    <property type="entry name" value="DNA primase core"/>
    <property type="match status" value="1"/>
</dbReference>
<keyword evidence="1 12" id="KW-0240">DNA-directed RNA polymerase</keyword>
<dbReference type="InterPro" id="IPR016136">
    <property type="entry name" value="DNA_helicase_N/primase_C"/>
</dbReference>
<dbReference type="GO" id="GO:0008270">
    <property type="term" value="F:zinc ion binding"/>
    <property type="evidence" value="ECO:0007669"/>
    <property type="project" value="UniProtKB-UniRule"/>
</dbReference>
<dbReference type="InterPro" id="IPR002694">
    <property type="entry name" value="Znf_CHC2"/>
</dbReference>
<organism evidence="14 15">
    <name type="scientific">Helicobacter cinaedi</name>
    <dbReference type="NCBI Taxonomy" id="213"/>
    <lineage>
        <taxon>Bacteria</taxon>
        <taxon>Pseudomonadati</taxon>
        <taxon>Campylobacterota</taxon>
        <taxon>Epsilonproteobacteria</taxon>
        <taxon>Campylobacterales</taxon>
        <taxon>Helicobacteraceae</taxon>
        <taxon>Helicobacter</taxon>
    </lineage>
</organism>
<evidence type="ECO:0000256" key="7">
    <source>
        <dbReference type="ARBA" id="ARBA00022771"/>
    </source>
</evidence>
<gene>
    <name evidence="14" type="primary">dnaG_2</name>
    <name evidence="12" type="synonym">dnaG</name>
    <name evidence="14" type="ORF">NCTC12219_01720</name>
</gene>
<dbReference type="EMBL" id="UGHX01000001">
    <property type="protein sequence ID" value="STP11821.1"/>
    <property type="molecule type" value="Genomic_DNA"/>
</dbReference>
<evidence type="ECO:0000256" key="1">
    <source>
        <dbReference type="ARBA" id="ARBA00022478"/>
    </source>
</evidence>
<dbReference type="GO" id="GO:1990077">
    <property type="term" value="C:primosome complex"/>
    <property type="evidence" value="ECO:0007669"/>
    <property type="project" value="UniProtKB-KW"/>
</dbReference>
<evidence type="ECO:0000256" key="9">
    <source>
        <dbReference type="ARBA" id="ARBA00022842"/>
    </source>
</evidence>
<keyword evidence="3 12" id="KW-0808">Transferase</keyword>
<comment type="similarity">
    <text evidence="12">Belongs to the DnaG primase family.</text>
</comment>
<dbReference type="Pfam" id="PF08275">
    <property type="entry name" value="DNAG_N"/>
    <property type="match status" value="1"/>
</dbReference>
<keyword evidence="7 12" id="KW-0863">Zinc-finger</keyword>
<evidence type="ECO:0000256" key="12">
    <source>
        <dbReference type="HAMAP-Rule" id="MF_00974"/>
    </source>
</evidence>